<organism evidence="7 8">
    <name type="scientific">Saccoglossus kowalevskii</name>
    <name type="common">Acorn worm</name>
    <dbReference type="NCBI Taxonomy" id="10224"/>
    <lineage>
        <taxon>Eukaryota</taxon>
        <taxon>Metazoa</taxon>
        <taxon>Hemichordata</taxon>
        <taxon>Enteropneusta</taxon>
        <taxon>Harrimaniidae</taxon>
        <taxon>Saccoglossus</taxon>
    </lineage>
</organism>
<keyword evidence="5" id="KW-0496">Mitochondrion</keyword>
<evidence type="ECO:0000256" key="4">
    <source>
        <dbReference type="ARBA" id="ARBA00023054"/>
    </source>
</evidence>
<dbReference type="PANTHER" id="PTHR48417:SF1">
    <property type="entry name" value="ATP SYNTHASE F1 SUBUNIT EPSILON"/>
    <property type="match status" value="1"/>
</dbReference>
<sequence length="117" mass="12918">MAALIQHAARRLSRNVATFRHACACMYSTGEMGSGAGKGGGGGGSIREAGGAFGQMEAAREEQYFRRLQEKQLKSLKSAHDEEIFFHEQAIKRHQDAIARHKRKQASIQEDESDLKS</sequence>
<evidence type="ECO:0000313" key="8">
    <source>
        <dbReference type="RefSeq" id="XP_002735760.1"/>
    </source>
</evidence>
<dbReference type="RefSeq" id="XP_002735760.1">
    <property type="nucleotide sequence ID" value="XM_002735714.2"/>
</dbReference>
<dbReference type="Pfam" id="PF04568">
    <property type="entry name" value="IATP"/>
    <property type="match status" value="1"/>
</dbReference>
<dbReference type="Proteomes" id="UP000694865">
    <property type="component" value="Unplaced"/>
</dbReference>
<dbReference type="PANTHER" id="PTHR48417">
    <property type="entry name" value="ATP SYNTHASE F1 SUBUNIT EPSILON"/>
    <property type="match status" value="1"/>
</dbReference>
<accession>A0ABM0GRK6</accession>
<keyword evidence="7" id="KW-1185">Reference proteome</keyword>
<feature type="region of interest" description="Disordered" evidence="6">
    <location>
        <begin position="96"/>
        <end position="117"/>
    </location>
</feature>
<evidence type="ECO:0000256" key="6">
    <source>
        <dbReference type="SAM" id="MobiDB-lite"/>
    </source>
</evidence>
<keyword evidence="3" id="KW-0809">Transit peptide</keyword>
<gene>
    <name evidence="8" type="primary">LOC100373719</name>
</gene>
<dbReference type="Gene3D" id="1.20.5.500">
    <property type="entry name" value="Single helix bin"/>
    <property type="match status" value="1"/>
</dbReference>
<feature type="region of interest" description="Disordered" evidence="6">
    <location>
        <begin position="32"/>
        <end position="53"/>
    </location>
</feature>
<protein>
    <submittedName>
        <fullName evidence="8">ATPase inhibitor, mitochondrial-like</fullName>
    </submittedName>
</protein>
<dbReference type="SUPFAM" id="SSF64602">
    <property type="entry name" value="F1 ATPase inhibitor, IF1, C-terminal domain"/>
    <property type="match status" value="1"/>
</dbReference>
<dbReference type="GeneID" id="100373719"/>
<comment type="subcellular location">
    <subcellularLocation>
        <location evidence="1">Mitochondrion</location>
    </subcellularLocation>
</comment>
<dbReference type="InterPro" id="IPR007648">
    <property type="entry name" value="ATPase_inhibitor_mt"/>
</dbReference>
<feature type="compositionally biased region" description="Gly residues" evidence="6">
    <location>
        <begin position="32"/>
        <end position="45"/>
    </location>
</feature>
<reference evidence="8" key="1">
    <citation type="submission" date="2025-08" db="UniProtKB">
        <authorList>
            <consortium name="RefSeq"/>
        </authorList>
    </citation>
    <scope>IDENTIFICATION</scope>
    <source>
        <tissue evidence="8">Testes</tissue>
    </source>
</reference>
<name>A0ABM0GRK6_SACKO</name>
<evidence type="ECO:0000256" key="3">
    <source>
        <dbReference type="ARBA" id="ARBA00022946"/>
    </source>
</evidence>
<comment type="similarity">
    <text evidence="2">Belongs to the ATPase inhibitor family.</text>
</comment>
<proteinExistence type="inferred from homology"/>
<evidence type="ECO:0000256" key="5">
    <source>
        <dbReference type="ARBA" id="ARBA00023128"/>
    </source>
</evidence>
<evidence type="ECO:0000256" key="2">
    <source>
        <dbReference type="ARBA" id="ARBA00010901"/>
    </source>
</evidence>
<keyword evidence="4" id="KW-0175">Coiled coil</keyword>
<evidence type="ECO:0000256" key="1">
    <source>
        <dbReference type="ARBA" id="ARBA00004173"/>
    </source>
</evidence>
<evidence type="ECO:0000313" key="7">
    <source>
        <dbReference type="Proteomes" id="UP000694865"/>
    </source>
</evidence>